<dbReference type="RefSeq" id="WP_093632342.1">
    <property type="nucleotide sequence ID" value="NZ_CAJNAX010000021.1"/>
</dbReference>
<feature type="transmembrane region" description="Helical" evidence="3">
    <location>
        <begin position="246"/>
        <end position="268"/>
    </location>
</feature>
<name>A0A1I6XNV2_9BURK</name>
<dbReference type="EMBL" id="FPBH01000001">
    <property type="protein sequence ID" value="SFT39454.1"/>
    <property type="molecule type" value="Genomic_DNA"/>
</dbReference>
<sequence length="458" mass="49021">MDSLLIGPATRKQAVLAGTCALLVLLIFAIAGQRAHQPLPAITPFMPMCALTVFTTSGIAAFLLGARFSVTQQPMLGALGGAYAFTAITVALQLLMFPGVFTRTGLFGAGPQSAAWMWVFWHAGFPLLVILAALIRDRLPSKPIRLPRIDVWTWALIGVPTALAAALGVFAIHANLSAPFHTASETNALLGGRTGLVICALDALAIAVVLFKGRLRTVLDLWIAIALLASLADASLNLLSMVQFTLGWYVARVFSMLAPGVLVCVLVWEVTVLYRELSEAHASLLHTSTRDALTRVYNRSYFDDQFRREFERAARNGQPLSLVMIDVDNFKDYNDAFGHLRGDVCLSAIAKALAGTARRSSDFVARYGGEEFAVVLPNTGSEEASVIAEQARLAIMQLGLTAPIPGGQVTISAGCATNEQSTLSTLNTPNALVQAADAALYDAKRAGRNRVQSVTPRQ</sequence>
<dbReference type="SUPFAM" id="SSF55073">
    <property type="entry name" value="Nucleotide cyclase"/>
    <property type="match status" value="1"/>
</dbReference>
<gene>
    <name evidence="5" type="ORF">SAMN05192563_100155</name>
</gene>
<evidence type="ECO:0000256" key="1">
    <source>
        <dbReference type="ARBA" id="ARBA00012528"/>
    </source>
</evidence>
<keyword evidence="3" id="KW-0472">Membrane</keyword>
<dbReference type="InterPro" id="IPR043128">
    <property type="entry name" value="Rev_trsase/Diguanyl_cyclase"/>
</dbReference>
<comment type="catalytic activity">
    <reaction evidence="2">
        <text>2 GTP = 3',3'-c-di-GMP + 2 diphosphate</text>
        <dbReference type="Rhea" id="RHEA:24898"/>
        <dbReference type="ChEBI" id="CHEBI:33019"/>
        <dbReference type="ChEBI" id="CHEBI:37565"/>
        <dbReference type="ChEBI" id="CHEBI:58805"/>
        <dbReference type="EC" id="2.7.7.65"/>
    </reaction>
</comment>
<dbReference type="OrthoDB" id="9813903at2"/>
<dbReference type="AlphaFoldDB" id="A0A1I6XNV2"/>
<feature type="domain" description="GGDEF" evidence="4">
    <location>
        <begin position="318"/>
        <end position="456"/>
    </location>
</feature>
<feature type="transmembrane region" description="Helical" evidence="3">
    <location>
        <begin position="194"/>
        <end position="211"/>
    </location>
</feature>
<evidence type="ECO:0000256" key="3">
    <source>
        <dbReference type="SAM" id="Phobius"/>
    </source>
</evidence>
<dbReference type="Proteomes" id="UP000198844">
    <property type="component" value="Unassembled WGS sequence"/>
</dbReference>
<dbReference type="FunFam" id="3.30.70.270:FF:000001">
    <property type="entry name" value="Diguanylate cyclase domain protein"/>
    <property type="match status" value="1"/>
</dbReference>
<dbReference type="PANTHER" id="PTHR45138:SF9">
    <property type="entry name" value="DIGUANYLATE CYCLASE DGCM-RELATED"/>
    <property type="match status" value="1"/>
</dbReference>
<feature type="transmembrane region" description="Helical" evidence="3">
    <location>
        <begin position="115"/>
        <end position="135"/>
    </location>
</feature>
<dbReference type="InterPro" id="IPR050469">
    <property type="entry name" value="Diguanylate_Cyclase"/>
</dbReference>
<feature type="transmembrane region" description="Helical" evidence="3">
    <location>
        <begin position="151"/>
        <end position="174"/>
    </location>
</feature>
<dbReference type="InterPro" id="IPR033424">
    <property type="entry name" value="MASE4"/>
</dbReference>
<dbReference type="PROSITE" id="PS50887">
    <property type="entry name" value="GGDEF"/>
    <property type="match status" value="1"/>
</dbReference>
<dbReference type="SMART" id="SM00267">
    <property type="entry name" value="GGDEF"/>
    <property type="match status" value="1"/>
</dbReference>
<proteinExistence type="predicted"/>
<evidence type="ECO:0000256" key="2">
    <source>
        <dbReference type="ARBA" id="ARBA00034247"/>
    </source>
</evidence>
<dbReference type="GO" id="GO:0005886">
    <property type="term" value="C:plasma membrane"/>
    <property type="evidence" value="ECO:0007669"/>
    <property type="project" value="TreeGrafter"/>
</dbReference>
<feature type="transmembrane region" description="Helical" evidence="3">
    <location>
        <begin position="218"/>
        <end position="240"/>
    </location>
</feature>
<dbReference type="EC" id="2.7.7.65" evidence="1"/>
<evidence type="ECO:0000313" key="6">
    <source>
        <dbReference type="Proteomes" id="UP000198844"/>
    </source>
</evidence>
<evidence type="ECO:0000313" key="5">
    <source>
        <dbReference type="EMBL" id="SFT39454.1"/>
    </source>
</evidence>
<dbReference type="PANTHER" id="PTHR45138">
    <property type="entry name" value="REGULATORY COMPONENTS OF SENSORY TRANSDUCTION SYSTEM"/>
    <property type="match status" value="1"/>
</dbReference>
<reference evidence="5 6" key="1">
    <citation type="submission" date="2016-10" db="EMBL/GenBank/DDBJ databases">
        <authorList>
            <person name="de Groot N.N."/>
        </authorList>
    </citation>
    <scope>NUCLEOTIDE SEQUENCE [LARGE SCALE GENOMIC DNA]</scope>
    <source>
        <strain evidence="5 6">LMG 27731</strain>
    </source>
</reference>
<evidence type="ECO:0000259" key="4">
    <source>
        <dbReference type="PROSITE" id="PS50887"/>
    </source>
</evidence>
<accession>A0A1I6XNV2</accession>
<dbReference type="NCBIfam" id="TIGR00254">
    <property type="entry name" value="GGDEF"/>
    <property type="match status" value="1"/>
</dbReference>
<dbReference type="GO" id="GO:0043709">
    <property type="term" value="P:cell adhesion involved in single-species biofilm formation"/>
    <property type="evidence" value="ECO:0007669"/>
    <property type="project" value="TreeGrafter"/>
</dbReference>
<feature type="transmembrane region" description="Helical" evidence="3">
    <location>
        <begin position="45"/>
        <end position="64"/>
    </location>
</feature>
<dbReference type="InterPro" id="IPR029787">
    <property type="entry name" value="Nucleotide_cyclase"/>
</dbReference>
<dbReference type="GO" id="GO:1902201">
    <property type="term" value="P:negative regulation of bacterial-type flagellum-dependent cell motility"/>
    <property type="evidence" value="ECO:0007669"/>
    <property type="project" value="TreeGrafter"/>
</dbReference>
<dbReference type="Gene3D" id="3.30.70.270">
    <property type="match status" value="1"/>
</dbReference>
<feature type="transmembrane region" description="Helical" evidence="3">
    <location>
        <begin position="76"/>
        <end position="95"/>
    </location>
</feature>
<dbReference type="CDD" id="cd01949">
    <property type="entry name" value="GGDEF"/>
    <property type="match status" value="1"/>
</dbReference>
<dbReference type="Pfam" id="PF00990">
    <property type="entry name" value="GGDEF"/>
    <property type="match status" value="1"/>
</dbReference>
<dbReference type="GO" id="GO:0052621">
    <property type="term" value="F:diguanylate cyclase activity"/>
    <property type="evidence" value="ECO:0007669"/>
    <property type="project" value="UniProtKB-EC"/>
</dbReference>
<protein>
    <recommendedName>
        <fullName evidence="1">diguanylate cyclase</fullName>
        <ecNumber evidence="1">2.7.7.65</ecNumber>
    </recommendedName>
</protein>
<keyword evidence="3" id="KW-1133">Transmembrane helix</keyword>
<keyword evidence="3" id="KW-0812">Transmembrane</keyword>
<organism evidence="5 6">
    <name type="scientific">Paraburkholderia aspalathi</name>
    <dbReference type="NCBI Taxonomy" id="1324617"/>
    <lineage>
        <taxon>Bacteria</taxon>
        <taxon>Pseudomonadati</taxon>
        <taxon>Pseudomonadota</taxon>
        <taxon>Betaproteobacteria</taxon>
        <taxon>Burkholderiales</taxon>
        <taxon>Burkholderiaceae</taxon>
        <taxon>Paraburkholderia</taxon>
    </lineage>
</organism>
<dbReference type="Pfam" id="PF17158">
    <property type="entry name" value="MASE4"/>
    <property type="match status" value="1"/>
</dbReference>
<dbReference type="InterPro" id="IPR000160">
    <property type="entry name" value="GGDEF_dom"/>
</dbReference>